<dbReference type="EMBL" id="JBGUAW010000003">
    <property type="protein sequence ID" value="MFA9460065.1"/>
    <property type="molecule type" value="Genomic_DNA"/>
</dbReference>
<gene>
    <name evidence="1" type="ORF">ACERLL_04435</name>
</gene>
<reference evidence="1 2" key="1">
    <citation type="submission" date="2024-08" db="EMBL/GenBank/DDBJ databases">
        <title>Whole-genome sequencing of halo(alkali)philic microorganisms from hypersaline lakes.</title>
        <authorList>
            <person name="Sorokin D.Y."/>
            <person name="Merkel A.Y."/>
            <person name="Messina E."/>
            <person name="Yakimov M."/>
        </authorList>
    </citation>
    <scope>NUCLEOTIDE SEQUENCE [LARGE SCALE GENOMIC DNA]</scope>
    <source>
        <strain evidence="1 2">Cl-TMA</strain>
    </source>
</reference>
<sequence>MEAEQVLAFWFAELRPEQWFRRDPEVDAAIRRRFADLYARTAEQGGGRWMEAPRSALAAVLVLDQFPRNLFRDDPRAYTTDPLALDLAERAVAQGFDRELDPPEQRAFLYMPLQHSEDPGKQARSVDLFATLGDGEFLDFARRHKAVIDRFGRFPHRNAVLGRASTPAEEEFLRQPGSAF</sequence>
<evidence type="ECO:0000313" key="1">
    <source>
        <dbReference type="EMBL" id="MFA9460065.1"/>
    </source>
</evidence>
<dbReference type="Gene3D" id="1.20.58.320">
    <property type="entry name" value="TPR-like"/>
    <property type="match status" value="1"/>
</dbReference>
<proteinExistence type="predicted"/>
<evidence type="ECO:0000313" key="2">
    <source>
        <dbReference type="Proteomes" id="UP001575181"/>
    </source>
</evidence>
<dbReference type="Gene3D" id="1.25.40.10">
    <property type="entry name" value="Tetratricopeptide repeat domain"/>
    <property type="match status" value="1"/>
</dbReference>
<dbReference type="InterPro" id="IPR010323">
    <property type="entry name" value="DUF924"/>
</dbReference>
<organism evidence="1 2">
    <name type="scientific">Thiohalorhabdus methylotrophus</name>
    <dbReference type="NCBI Taxonomy" id="3242694"/>
    <lineage>
        <taxon>Bacteria</taxon>
        <taxon>Pseudomonadati</taxon>
        <taxon>Pseudomonadota</taxon>
        <taxon>Gammaproteobacteria</taxon>
        <taxon>Thiohalorhabdales</taxon>
        <taxon>Thiohalorhabdaceae</taxon>
        <taxon>Thiohalorhabdus</taxon>
    </lineage>
</organism>
<comment type="caution">
    <text evidence="1">The sequence shown here is derived from an EMBL/GenBank/DDBJ whole genome shotgun (WGS) entry which is preliminary data.</text>
</comment>
<dbReference type="Pfam" id="PF06041">
    <property type="entry name" value="DUF924"/>
    <property type="match status" value="1"/>
</dbReference>
<dbReference type="InterPro" id="IPR011990">
    <property type="entry name" value="TPR-like_helical_dom_sf"/>
</dbReference>
<dbReference type="Proteomes" id="UP001575181">
    <property type="component" value="Unassembled WGS sequence"/>
</dbReference>
<dbReference type="RefSeq" id="WP_373654854.1">
    <property type="nucleotide sequence ID" value="NZ_JBGUAW010000003.1"/>
</dbReference>
<name>A0ABV4TU07_9GAMM</name>
<protein>
    <submittedName>
        <fullName evidence="1">DUF924 family protein</fullName>
    </submittedName>
</protein>
<keyword evidence="2" id="KW-1185">Reference proteome</keyword>
<dbReference type="SUPFAM" id="SSF48452">
    <property type="entry name" value="TPR-like"/>
    <property type="match status" value="1"/>
</dbReference>
<accession>A0ABV4TU07</accession>